<organism evidence="6 7">
    <name type="scientific">Aeromonas media</name>
    <dbReference type="NCBI Taxonomy" id="651"/>
    <lineage>
        <taxon>Bacteria</taxon>
        <taxon>Pseudomonadati</taxon>
        <taxon>Pseudomonadota</taxon>
        <taxon>Gammaproteobacteria</taxon>
        <taxon>Aeromonadales</taxon>
        <taxon>Aeromonadaceae</taxon>
        <taxon>Aeromonas</taxon>
    </lineage>
</organism>
<name>A0A6M4YAT8_AERME</name>
<evidence type="ECO:0000256" key="2">
    <source>
        <dbReference type="ARBA" id="ARBA00032707"/>
    </source>
</evidence>
<keyword evidence="4" id="KW-0812">Transmembrane</keyword>
<dbReference type="Proteomes" id="UP000501427">
    <property type="component" value="Chromosome"/>
</dbReference>
<evidence type="ECO:0000256" key="3">
    <source>
        <dbReference type="ARBA" id="ARBA00047594"/>
    </source>
</evidence>
<feature type="domain" description="Phosphatidic acid phosphatase type 2/haloperoxidase" evidence="5">
    <location>
        <begin position="85"/>
        <end position="233"/>
    </location>
</feature>
<sequence>MPTHASSLPRRQVLGFNAILLLPLLLLVCLPWQPFMTSALQSDWLWWPYALTRMVDLPGLAITIAALLLLTRHKLTLGHTALLALTGALFAALASDWLIKSLIKQLTEEPRPYLLWLESQELIPAIRQFYAGSSTIRSEQVHAATQLLALPAWLGHHWQTEVNYAFPSGHSIAAMSLAQFFGLIWLARAPTGVWLLPLWAIGIGLSRTLIGMHWPLDVLASALLGSLTALVAARWWLHHY</sequence>
<dbReference type="SUPFAM" id="SSF48317">
    <property type="entry name" value="Acid phosphatase/Vanadium-dependent haloperoxidase"/>
    <property type="match status" value="1"/>
</dbReference>
<proteinExistence type="predicted"/>
<dbReference type="InterPro" id="IPR036938">
    <property type="entry name" value="PAP2/HPO_sf"/>
</dbReference>
<evidence type="ECO:0000259" key="5">
    <source>
        <dbReference type="SMART" id="SM00014"/>
    </source>
</evidence>
<dbReference type="SMART" id="SM00014">
    <property type="entry name" value="acidPPc"/>
    <property type="match status" value="1"/>
</dbReference>
<feature type="transmembrane region" description="Helical" evidence="4">
    <location>
        <begin position="82"/>
        <end position="103"/>
    </location>
</feature>
<evidence type="ECO:0000313" key="7">
    <source>
        <dbReference type="Proteomes" id="UP000501427"/>
    </source>
</evidence>
<dbReference type="RefSeq" id="WP_171276368.1">
    <property type="nucleotide sequence ID" value="NZ_CAWPJG010000001.1"/>
</dbReference>
<feature type="transmembrane region" description="Helical" evidence="4">
    <location>
        <begin position="218"/>
        <end position="237"/>
    </location>
</feature>
<keyword evidence="4" id="KW-0472">Membrane</keyword>
<gene>
    <name evidence="6" type="ORF">E4184_13695</name>
</gene>
<evidence type="ECO:0000313" key="6">
    <source>
        <dbReference type="EMBL" id="QJT22367.1"/>
    </source>
</evidence>
<accession>A0A6M4YAT8</accession>
<dbReference type="GO" id="GO:0050380">
    <property type="term" value="F:undecaprenyl-diphosphatase activity"/>
    <property type="evidence" value="ECO:0007669"/>
    <property type="project" value="UniProtKB-EC"/>
</dbReference>
<dbReference type="Pfam" id="PF01569">
    <property type="entry name" value="PAP2"/>
    <property type="match status" value="1"/>
</dbReference>
<dbReference type="EC" id="3.6.1.27" evidence="1"/>
<dbReference type="AlphaFoldDB" id="A0A6M4YAT8"/>
<dbReference type="PANTHER" id="PTHR14969">
    <property type="entry name" value="SPHINGOSINE-1-PHOSPHATE PHOSPHOHYDROLASE"/>
    <property type="match status" value="1"/>
</dbReference>
<reference evidence="6 7" key="1">
    <citation type="submission" date="2019-03" db="EMBL/GenBank/DDBJ databases">
        <title>Novel transposon Tn6433 accelerates the dissemination of tet(E) in Aeromonas from aerobic biofilm under oxytetracycline stress.</title>
        <authorList>
            <person name="Shi Y."/>
            <person name="Tian Z."/>
            <person name="Zhang Y."/>
            <person name="Zhang H."/>
            <person name="Yang M."/>
        </authorList>
    </citation>
    <scope>NUCLEOTIDE SEQUENCE [LARGE SCALE GENOMIC DNA]</scope>
    <source>
        <strain evidence="6 7">T0.1-19</strain>
    </source>
</reference>
<feature type="transmembrane region" description="Helical" evidence="4">
    <location>
        <begin position="193"/>
        <end position="212"/>
    </location>
</feature>
<dbReference type="Gene3D" id="1.20.144.10">
    <property type="entry name" value="Phosphatidic acid phosphatase type 2/haloperoxidase"/>
    <property type="match status" value="1"/>
</dbReference>
<comment type="catalytic activity">
    <reaction evidence="3">
        <text>di-trans,octa-cis-undecaprenyl diphosphate + H2O = di-trans,octa-cis-undecaprenyl phosphate + phosphate + H(+)</text>
        <dbReference type="Rhea" id="RHEA:28094"/>
        <dbReference type="ChEBI" id="CHEBI:15377"/>
        <dbReference type="ChEBI" id="CHEBI:15378"/>
        <dbReference type="ChEBI" id="CHEBI:43474"/>
        <dbReference type="ChEBI" id="CHEBI:58405"/>
        <dbReference type="ChEBI" id="CHEBI:60392"/>
        <dbReference type="EC" id="3.6.1.27"/>
    </reaction>
</comment>
<dbReference type="CDD" id="cd01610">
    <property type="entry name" value="PAP2_like"/>
    <property type="match status" value="1"/>
</dbReference>
<evidence type="ECO:0000256" key="1">
    <source>
        <dbReference type="ARBA" id="ARBA00012374"/>
    </source>
</evidence>
<dbReference type="GO" id="GO:0005886">
    <property type="term" value="C:plasma membrane"/>
    <property type="evidence" value="ECO:0007669"/>
    <property type="project" value="TreeGrafter"/>
</dbReference>
<evidence type="ECO:0000256" key="4">
    <source>
        <dbReference type="SAM" id="Phobius"/>
    </source>
</evidence>
<dbReference type="EMBL" id="CP038441">
    <property type="protein sequence ID" value="QJT22367.1"/>
    <property type="molecule type" value="Genomic_DNA"/>
</dbReference>
<feature type="transmembrane region" description="Helical" evidence="4">
    <location>
        <begin position="12"/>
        <end position="33"/>
    </location>
</feature>
<feature type="transmembrane region" description="Helical" evidence="4">
    <location>
        <begin position="45"/>
        <end position="70"/>
    </location>
</feature>
<dbReference type="PANTHER" id="PTHR14969:SF54">
    <property type="entry name" value="PHOSPHATIDYLGLYCEROPHOSPHATASE B"/>
    <property type="match status" value="1"/>
</dbReference>
<keyword evidence="4" id="KW-1133">Transmembrane helix</keyword>
<dbReference type="InterPro" id="IPR000326">
    <property type="entry name" value="PAP2/HPO"/>
</dbReference>
<protein>
    <recommendedName>
        <fullName evidence="1">undecaprenyl-diphosphate phosphatase</fullName>
        <ecNumber evidence="1">3.6.1.27</ecNumber>
    </recommendedName>
    <alternativeName>
        <fullName evidence="2">Undecaprenyl pyrophosphate phosphatase</fullName>
    </alternativeName>
</protein>